<dbReference type="Gene3D" id="3.20.20.300">
    <property type="entry name" value="Glycoside hydrolase, family 3, N-terminal domain"/>
    <property type="match status" value="1"/>
</dbReference>
<dbReference type="PRINTS" id="PR00133">
    <property type="entry name" value="GLHYDRLASE3"/>
</dbReference>
<feature type="chain" id="PRO_5020847519" description="Periplasmic beta-glucosidase" evidence="11">
    <location>
        <begin position="20"/>
        <end position="758"/>
    </location>
</feature>
<evidence type="ECO:0000256" key="6">
    <source>
        <dbReference type="ARBA" id="ARBA00022764"/>
    </source>
</evidence>
<dbReference type="InterPro" id="IPR051915">
    <property type="entry name" value="Cellulose_Degrad_GH3"/>
</dbReference>
<evidence type="ECO:0000313" key="14">
    <source>
        <dbReference type="Proteomes" id="UP000306918"/>
    </source>
</evidence>
<keyword evidence="7 10" id="KW-0378">Hydrolase</keyword>
<dbReference type="InterPro" id="IPR001764">
    <property type="entry name" value="Glyco_hydro_3_N"/>
</dbReference>
<keyword evidence="6" id="KW-0574">Periplasm</keyword>
<sequence>MRRTFLTIVVLSFLMQVAAQTPDAKMNTFVANLMSKMTLEEKIGQLNLVTPGWGVPTGSVVSKGVEDNIRKGHVGGLFGIFGPDKVRLAQALAMNESRLKIPLLFGLDVIHGHKTIFPIPLGLSCSWDTALVERSARIAAIEASADGLCWVFSPMVDIARDPRWGRIAEGAGEDPFLGSEMARAMVKGYQGTDLSKDNTVMACVKHFALYGAAEGGRDYNTTDMSRIRMYNEYLPPYKAAVDAGVGSVMSSFNEIDGIPATGNRWLLTSLLRNQWGFKGFVVSDYTSVNEMIAHGVGDLQTASAMALHAGLDMDMVGEGFLTTLQKSLKAGKVTIKQIDDACKRILEAKYKLGLFQDPYRYVNSGRPEKEILTAQNRQAARETAVRSMVLLKNEGRILPLKKSGTIALIGPLANNHSEMLGTWAVSGDNTKSVTIQQGMQNVAGNSVQILFARGANITDDTSFAKRISPFGKPTEIDARSPDTLIQEAVAAAGKADVVVVVVGEAAEMSGESASRTDLDLPGSQRKLVEALVKTGKPLVVVLMNGRPLAIPWLNEQAPAILEAWFPGTEAGNAVADVLFGNYNPSGKLTTSFPRNVGQIPVYYNHKNTGRPFEGGAPKFKSNYLDVQNEPLYPFGYGLSYTNFTYDSIKLSRNTFSAGQSITASVMVTNAGDVAGEETVQLYIRDVEASVTRPVKELKGFQKVVLKAHESAKVEFTITENDLKFYNSELKYVAEPGEFKVFIGTNSRDVKETGFRLVK</sequence>
<evidence type="ECO:0000256" key="2">
    <source>
        <dbReference type="ARBA" id="ARBA00004418"/>
    </source>
</evidence>
<dbReference type="NCBIfam" id="NF011678">
    <property type="entry name" value="PRK15098.1"/>
    <property type="match status" value="1"/>
</dbReference>
<dbReference type="Proteomes" id="UP000306918">
    <property type="component" value="Unassembled WGS sequence"/>
</dbReference>
<keyword evidence="14" id="KW-1185">Reference proteome</keyword>
<dbReference type="SUPFAM" id="SSF52279">
    <property type="entry name" value="Beta-D-glucan exohydrolase, C-terminal domain"/>
    <property type="match status" value="1"/>
</dbReference>
<evidence type="ECO:0000259" key="12">
    <source>
        <dbReference type="SMART" id="SM01217"/>
    </source>
</evidence>
<dbReference type="OrthoDB" id="721009at2"/>
<comment type="similarity">
    <text evidence="3 10">Belongs to the glycosyl hydrolase 3 family.</text>
</comment>
<dbReference type="PANTHER" id="PTHR30620:SF16">
    <property type="entry name" value="LYSOSOMAL BETA GLUCOSIDASE"/>
    <property type="match status" value="1"/>
</dbReference>
<dbReference type="InterPro" id="IPR036881">
    <property type="entry name" value="Glyco_hydro_3_C_sf"/>
</dbReference>
<dbReference type="Pfam" id="PF01915">
    <property type="entry name" value="Glyco_hydro_3_C"/>
    <property type="match status" value="1"/>
</dbReference>
<dbReference type="InterPro" id="IPR013783">
    <property type="entry name" value="Ig-like_fold"/>
</dbReference>
<protein>
    <recommendedName>
        <fullName evidence="9">Periplasmic beta-glucosidase</fullName>
        <ecNumber evidence="4">3.2.1.21</ecNumber>
    </recommendedName>
</protein>
<dbReference type="Pfam" id="PF00933">
    <property type="entry name" value="Glyco_hydro_3"/>
    <property type="match status" value="1"/>
</dbReference>
<evidence type="ECO:0000256" key="3">
    <source>
        <dbReference type="ARBA" id="ARBA00005336"/>
    </source>
</evidence>
<feature type="domain" description="Fibronectin type III-like" evidence="12">
    <location>
        <begin position="677"/>
        <end position="746"/>
    </location>
</feature>
<gene>
    <name evidence="13" type="primary">bglX</name>
    <name evidence="13" type="ORF">FAM09_18475</name>
</gene>
<evidence type="ECO:0000256" key="7">
    <source>
        <dbReference type="ARBA" id="ARBA00022801"/>
    </source>
</evidence>
<dbReference type="Gene3D" id="3.40.50.1700">
    <property type="entry name" value="Glycoside hydrolase family 3 C-terminal domain"/>
    <property type="match status" value="1"/>
</dbReference>
<comment type="caution">
    <text evidence="13">The sequence shown here is derived from an EMBL/GenBank/DDBJ whole genome shotgun (WGS) entry which is preliminary data.</text>
</comment>
<comment type="subcellular location">
    <subcellularLocation>
        <location evidence="2">Periplasm</location>
    </subcellularLocation>
</comment>
<keyword evidence="5 11" id="KW-0732">Signal</keyword>
<dbReference type="InterPro" id="IPR019800">
    <property type="entry name" value="Glyco_hydro_3_AS"/>
</dbReference>
<dbReference type="GO" id="GO:0009251">
    <property type="term" value="P:glucan catabolic process"/>
    <property type="evidence" value="ECO:0007669"/>
    <property type="project" value="TreeGrafter"/>
</dbReference>
<dbReference type="Pfam" id="PF14310">
    <property type="entry name" value="Fn3-like"/>
    <property type="match status" value="1"/>
</dbReference>
<evidence type="ECO:0000256" key="10">
    <source>
        <dbReference type="RuleBase" id="RU361161"/>
    </source>
</evidence>
<dbReference type="InterPro" id="IPR036962">
    <property type="entry name" value="Glyco_hydro_3_N_sf"/>
</dbReference>
<feature type="signal peptide" evidence="11">
    <location>
        <begin position="1"/>
        <end position="19"/>
    </location>
</feature>
<dbReference type="AlphaFoldDB" id="A0A4S8HNJ1"/>
<dbReference type="InterPro" id="IPR026891">
    <property type="entry name" value="Fn3-like"/>
</dbReference>
<dbReference type="GO" id="GO:0008422">
    <property type="term" value="F:beta-glucosidase activity"/>
    <property type="evidence" value="ECO:0007669"/>
    <property type="project" value="UniProtKB-EC"/>
</dbReference>
<dbReference type="FunFam" id="3.40.50.1700:FF:000004">
    <property type="entry name" value="Periplasmic beta-glucosidase"/>
    <property type="match status" value="1"/>
</dbReference>
<dbReference type="SUPFAM" id="SSF51445">
    <property type="entry name" value="(Trans)glycosidases"/>
    <property type="match status" value="1"/>
</dbReference>
<dbReference type="PROSITE" id="PS00775">
    <property type="entry name" value="GLYCOSYL_HYDROL_F3"/>
    <property type="match status" value="1"/>
</dbReference>
<reference evidence="13 14" key="1">
    <citation type="submission" date="2019-04" db="EMBL/GenBank/DDBJ databases">
        <title>Niastella caeni sp. nov., isolated from activated sludge.</title>
        <authorList>
            <person name="Sheng M."/>
        </authorList>
    </citation>
    <scope>NUCLEOTIDE SEQUENCE [LARGE SCALE GENOMIC DNA]</scope>
    <source>
        <strain evidence="13 14">HX-2-15</strain>
    </source>
</reference>
<dbReference type="EC" id="3.2.1.21" evidence="4"/>
<proteinExistence type="inferred from homology"/>
<evidence type="ECO:0000256" key="4">
    <source>
        <dbReference type="ARBA" id="ARBA00012744"/>
    </source>
</evidence>
<dbReference type="InterPro" id="IPR017853">
    <property type="entry name" value="GH"/>
</dbReference>
<name>A0A4S8HNJ1_9BACT</name>
<dbReference type="SMART" id="SM01217">
    <property type="entry name" value="Fn3_like"/>
    <property type="match status" value="1"/>
</dbReference>
<evidence type="ECO:0000256" key="8">
    <source>
        <dbReference type="ARBA" id="ARBA00023295"/>
    </source>
</evidence>
<dbReference type="InterPro" id="IPR002772">
    <property type="entry name" value="Glyco_hydro_3_C"/>
</dbReference>
<dbReference type="EMBL" id="STFF01000005">
    <property type="protein sequence ID" value="THU36948.1"/>
    <property type="molecule type" value="Genomic_DNA"/>
</dbReference>
<dbReference type="FunFam" id="3.20.20.300:FF:000005">
    <property type="entry name" value="Periplasmic beta-glucosidase"/>
    <property type="match status" value="1"/>
</dbReference>
<accession>A0A4S8HNJ1</accession>
<comment type="catalytic activity">
    <reaction evidence="1">
        <text>Hydrolysis of terminal, non-reducing beta-D-glucosyl residues with release of beta-D-glucose.</text>
        <dbReference type="EC" id="3.2.1.21"/>
    </reaction>
</comment>
<dbReference type="Gene3D" id="2.60.40.10">
    <property type="entry name" value="Immunoglobulins"/>
    <property type="match status" value="1"/>
</dbReference>
<dbReference type="RefSeq" id="WP_136578624.1">
    <property type="nucleotide sequence ID" value="NZ_STFF01000005.1"/>
</dbReference>
<evidence type="ECO:0000256" key="11">
    <source>
        <dbReference type="SAM" id="SignalP"/>
    </source>
</evidence>
<organism evidence="13 14">
    <name type="scientific">Niastella caeni</name>
    <dbReference type="NCBI Taxonomy" id="2569763"/>
    <lineage>
        <taxon>Bacteria</taxon>
        <taxon>Pseudomonadati</taxon>
        <taxon>Bacteroidota</taxon>
        <taxon>Chitinophagia</taxon>
        <taxon>Chitinophagales</taxon>
        <taxon>Chitinophagaceae</taxon>
        <taxon>Niastella</taxon>
    </lineage>
</organism>
<dbReference type="FunFam" id="2.60.40.10:FF:000495">
    <property type="entry name" value="Periplasmic beta-glucosidase"/>
    <property type="match status" value="1"/>
</dbReference>
<dbReference type="PANTHER" id="PTHR30620">
    <property type="entry name" value="PERIPLASMIC BETA-GLUCOSIDASE-RELATED"/>
    <property type="match status" value="1"/>
</dbReference>
<evidence type="ECO:0000256" key="5">
    <source>
        <dbReference type="ARBA" id="ARBA00022729"/>
    </source>
</evidence>
<keyword evidence="8 10" id="KW-0326">Glycosidase</keyword>
<evidence type="ECO:0000256" key="1">
    <source>
        <dbReference type="ARBA" id="ARBA00000448"/>
    </source>
</evidence>
<dbReference type="GO" id="GO:0042597">
    <property type="term" value="C:periplasmic space"/>
    <property type="evidence" value="ECO:0007669"/>
    <property type="project" value="UniProtKB-SubCell"/>
</dbReference>
<evidence type="ECO:0000313" key="13">
    <source>
        <dbReference type="EMBL" id="THU36948.1"/>
    </source>
</evidence>
<evidence type="ECO:0000256" key="9">
    <source>
        <dbReference type="ARBA" id="ARBA00067498"/>
    </source>
</evidence>